<name>A0ABD5ZB64_9EURY</name>
<dbReference type="AlphaFoldDB" id="A0ABD5ZB64"/>
<evidence type="ECO:0000256" key="2">
    <source>
        <dbReference type="ARBA" id="ARBA00022692"/>
    </source>
</evidence>
<feature type="transmembrane region" description="Helical" evidence="5">
    <location>
        <begin position="152"/>
        <end position="171"/>
    </location>
</feature>
<feature type="transmembrane region" description="Helical" evidence="5">
    <location>
        <begin position="70"/>
        <end position="90"/>
    </location>
</feature>
<feature type="transmembrane region" description="Helical" evidence="5">
    <location>
        <begin position="206"/>
        <end position="226"/>
    </location>
</feature>
<reference evidence="6 7" key="1">
    <citation type="journal article" date="2019" name="Int. J. Syst. Evol. Microbiol.">
        <title>The Global Catalogue of Microorganisms (GCM) 10K type strain sequencing project: providing services to taxonomists for standard genome sequencing and annotation.</title>
        <authorList>
            <consortium name="The Broad Institute Genomics Platform"/>
            <consortium name="The Broad Institute Genome Sequencing Center for Infectious Disease"/>
            <person name="Wu L."/>
            <person name="Ma J."/>
        </authorList>
    </citation>
    <scope>NUCLEOTIDE SEQUENCE [LARGE SCALE GENOMIC DNA]</scope>
    <source>
        <strain evidence="6 7">DSM 29988</strain>
    </source>
</reference>
<evidence type="ECO:0000256" key="3">
    <source>
        <dbReference type="ARBA" id="ARBA00022989"/>
    </source>
</evidence>
<comment type="subcellular location">
    <subcellularLocation>
        <location evidence="1">Membrane</location>
        <topology evidence="1">Multi-pass membrane protein</topology>
    </subcellularLocation>
</comment>
<evidence type="ECO:0000256" key="4">
    <source>
        <dbReference type="ARBA" id="ARBA00023136"/>
    </source>
</evidence>
<dbReference type="EMBL" id="JBHTAA010000001">
    <property type="protein sequence ID" value="MFC7202391.1"/>
    <property type="molecule type" value="Genomic_DNA"/>
</dbReference>
<feature type="transmembrane region" description="Helical" evidence="5">
    <location>
        <begin position="183"/>
        <end position="200"/>
    </location>
</feature>
<dbReference type="GO" id="GO:0016020">
    <property type="term" value="C:membrane"/>
    <property type="evidence" value="ECO:0007669"/>
    <property type="project" value="UniProtKB-SubCell"/>
</dbReference>
<gene>
    <name evidence="6" type="ORF">ACFQJC_02615</name>
</gene>
<dbReference type="Pfam" id="PF00902">
    <property type="entry name" value="TatC"/>
    <property type="match status" value="1"/>
</dbReference>
<comment type="caution">
    <text evidence="6">The sequence shown here is derived from an EMBL/GenBank/DDBJ whole genome shotgun (WGS) entry which is preliminary data.</text>
</comment>
<keyword evidence="7" id="KW-1185">Reference proteome</keyword>
<keyword evidence="2 5" id="KW-0812">Transmembrane</keyword>
<dbReference type="Proteomes" id="UP001596481">
    <property type="component" value="Unassembled WGS sequence"/>
</dbReference>
<keyword evidence="4 5" id="KW-0472">Membrane</keyword>
<evidence type="ECO:0000256" key="5">
    <source>
        <dbReference type="SAM" id="Phobius"/>
    </source>
</evidence>
<sequence>MDATSETLDGFDPRSSGLSPLGGTLRRHWIRLAFNGVLVGFLASHILQDPGVLSLTAGRHQDVAFTTTDYLVRLEVGLLVGAIAGGLHLLNLTSRHPDVSLWGERRSLVAAAVLAGGGLFVGRAVAPTLVSLLVATDRLAPAARQSMLELELFFPVAVAIGVAAAPTLLALSRSGAVTPRLSGQARGAFVLLTVSFAALFSPPDPATFALFAIPPFVGLGVAIWWVEFR</sequence>
<evidence type="ECO:0000256" key="1">
    <source>
        <dbReference type="ARBA" id="ARBA00004141"/>
    </source>
</evidence>
<dbReference type="RefSeq" id="WP_390221690.1">
    <property type="nucleotide sequence ID" value="NZ_JBHTAA010000001.1"/>
</dbReference>
<protein>
    <submittedName>
        <fullName evidence="6">Twin-arginine translocase subunit TatC</fullName>
    </submittedName>
</protein>
<keyword evidence="3 5" id="KW-1133">Transmembrane helix</keyword>
<evidence type="ECO:0000313" key="7">
    <source>
        <dbReference type="Proteomes" id="UP001596481"/>
    </source>
</evidence>
<organism evidence="6 7">
    <name type="scientific">Haloferax namakaokahaiae</name>
    <dbReference type="NCBI Taxonomy" id="1748331"/>
    <lineage>
        <taxon>Archaea</taxon>
        <taxon>Methanobacteriati</taxon>
        <taxon>Methanobacteriota</taxon>
        <taxon>Stenosarchaea group</taxon>
        <taxon>Halobacteria</taxon>
        <taxon>Halobacteriales</taxon>
        <taxon>Haloferacaceae</taxon>
        <taxon>Haloferax</taxon>
    </lineage>
</organism>
<dbReference type="InterPro" id="IPR002033">
    <property type="entry name" value="TatC"/>
</dbReference>
<feature type="transmembrane region" description="Helical" evidence="5">
    <location>
        <begin position="111"/>
        <end position="132"/>
    </location>
</feature>
<accession>A0ABD5ZB64</accession>
<evidence type="ECO:0000313" key="6">
    <source>
        <dbReference type="EMBL" id="MFC7202391.1"/>
    </source>
</evidence>
<proteinExistence type="predicted"/>